<gene>
    <name evidence="6" type="ORF">PEDI_43830</name>
</gene>
<keyword evidence="3" id="KW-0597">Phosphoprotein</keyword>
<dbReference type="Gene3D" id="3.40.1550.10">
    <property type="entry name" value="CheC-like"/>
    <property type="match status" value="1"/>
</dbReference>
<evidence type="ECO:0000313" key="6">
    <source>
        <dbReference type="EMBL" id="GJM63831.1"/>
    </source>
</evidence>
<evidence type="ECO:0000259" key="5">
    <source>
        <dbReference type="PROSITE" id="PS50110"/>
    </source>
</evidence>
<dbReference type="Pfam" id="PF07228">
    <property type="entry name" value="SpoIIE"/>
    <property type="match status" value="1"/>
</dbReference>
<keyword evidence="2" id="KW-0378">Hydrolase</keyword>
<dbReference type="InterPro" id="IPR036457">
    <property type="entry name" value="PPM-type-like_dom_sf"/>
</dbReference>
<dbReference type="PANTHER" id="PTHR43156">
    <property type="entry name" value="STAGE II SPORULATION PROTEIN E-RELATED"/>
    <property type="match status" value="1"/>
</dbReference>
<dbReference type="InterPro" id="IPR001789">
    <property type="entry name" value="Sig_transdc_resp-reg_receiver"/>
</dbReference>
<proteinExistence type="predicted"/>
<keyword evidence="1" id="KW-0145">Chemotaxis</keyword>
<dbReference type="InterPro" id="IPR011006">
    <property type="entry name" value="CheY-like_superfamily"/>
</dbReference>
<accession>A0AAN4W196</accession>
<feature type="domain" description="Response regulatory" evidence="5">
    <location>
        <begin position="228"/>
        <end position="345"/>
    </location>
</feature>
<dbReference type="PANTHER" id="PTHR43156:SF9">
    <property type="entry name" value="HAMP DOMAIN-CONTAINING PROTEIN"/>
    <property type="match status" value="1"/>
</dbReference>
<evidence type="ECO:0000256" key="3">
    <source>
        <dbReference type="PROSITE-ProRule" id="PRU00169"/>
    </source>
</evidence>
<organism evidence="6 7">
    <name type="scientific">Persicobacter diffluens</name>
    <dbReference type="NCBI Taxonomy" id="981"/>
    <lineage>
        <taxon>Bacteria</taxon>
        <taxon>Pseudomonadati</taxon>
        <taxon>Bacteroidota</taxon>
        <taxon>Cytophagia</taxon>
        <taxon>Cytophagales</taxon>
        <taxon>Persicobacteraceae</taxon>
        <taxon>Persicobacter</taxon>
    </lineage>
</organism>
<dbReference type="GO" id="GO:0000160">
    <property type="term" value="P:phosphorelay signal transduction system"/>
    <property type="evidence" value="ECO:0007669"/>
    <property type="project" value="InterPro"/>
</dbReference>
<evidence type="ECO:0000256" key="1">
    <source>
        <dbReference type="ARBA" id="ARBA00022500"/>
    </source>
</evidence>
<keyword evidence="4" id="KW-0175">Coiled coil</keyword>
<dbReference type="SMART" id="SM00448">
    <property type="entry name" value="REC"/>
    <property type="match status" value="1"/>
</dbReference>
<dbReference type="SUPFAM" id="SSF103039">
    <property type="entry name" value="CheC-like"/>
    <property type="match status" value="1"/>
</dbReference>
<dbReference type="RefSeq" id="WP_338238941.1">
    <property type="nucleotide sequence ID" value="NZ_BQKE01000003.1"/>
</dbReference>
<dbReference type="AlphaFoldDB" id="A0AAN4W196"/>
<dbReference type="Gene3D" id="3.60.40.10">
    <property type="entry name" value="PPM-type phosphatase domain"/>
    <property type="match status" value="1"/>
</dbReference>
<feature type="modified residue" description="4-aspartylphosphate" evidence="3">
    <location>
        <position position="280"/>
    </location>
</feature>
<dbReference type="Gene3D" id="3.40.50.2300">
    <property type="match status" value="1"/>
</dbReference>
<dbReference type="Proteomes" id="UP001310022">
    <property type="component" value="Unassembled WGS sequence"/>
</dbReference>
<feature type="coiled-coil region" evidence="4">
    <location>
        <begin position="355"/>
        <end position="431"/>
    </location>
</feature>
<evidence type="ECO:0000256" key="2">
    <source>
        <dbReference type="ARBA" id="ARBA00022801"/>
    </source>
</evidence>
<evidence type="ECO:0000256" key="4">
    <source>
        <dbReference type="SAM" id="Coils"/>
    </source>
</evidence>
<name>A0AAN4W196_9BACT</name>
<dbReference type="InterPro" id="IPR028976">
    <property type="entry name" value="CheC-like_sf"/>
</dbReference>
<keyword evidence="7" id="KW-1185">Reference proteome</keyword>
<dbReference type="PROSITE" id="PS50110">
    <property type="entry name" value="RESPONSE_REGULATORY"/>
    <property type="match status" value="1"/>
</dbReference>
<comment type="caution">
    <text evidence="6">The sequence shown here is derived from an EMBL/GenBank/DDBJ whole genome shotgun (WGS) entry which is preliminary data.</text>
</comment>
<sequence>MNLSQIEFDVAREVINIGLAKAADALSMFVGEQVILRGFDLSIEQISADLPISKKEGREITILTTELRGEMKGVCFFILNKKERHKFLKQTLPDTISPESDEYYAMGKAFLLELDNIISASVVTQLSNLLKLNIHGYVPEHKVVGKENLNPYLNEKIGLFSHLLYFRVSMTLRKSEVSPEFIWCLDEKYLQSIVRFIEQPGNDRIMHRLQSSVKPRPQEADHYQSPLNIVLVDDSVVALEMFKKLVVSTGHEVVATYPSGDDFIADLDNVNRMADLIIMDINLKGSINGIQAMSLYREKFETPFMYITAHNHLDIFKIAKRTLPWAFLSKPVQINFLRNQLELFQYNYKAGRRKDDAQAEQLKRLEAENASLRKKNELLEIGMEELSSTNQHLISATFREREMKEELANLLKLLEETKSTLEVQNSKIKESIQYSYNIQQALNTNSAHFKTMFPSSFIYYQPKDVVSGDFPWSLQMEEYHYFAAVDCTGHGVPGAMLAIMSNVILKYLCTDVTHSTDQILNDLHAHIVHNLKQESEDIRINDGLDIALCRLNTKTHHLQFSGAHLPLFLQREGKIEIIRGDKMPIGGTQYKNRTSFTAHDIDLEAGDRVFIFSDGLLDQFGEESNRKFGRKRTIEKLEQYAGESMGVVEQKFIADWSAWKGDSKQIDDVLLIGVEYGKA</sequence>
<dbReference type="EMBL" id="BQKE01000003">
    <property type="protein sequence ID" value="GJM63831.1"/>
    <property type="molecule type" value="Genomic_DNA"/>
</dbReference>
<dbReference type="InterPro" id="IPR052016">
    <property type="entry name" value="Bact_Sigma-Reg"/>
</dbReference>
<dbReference type="GO" id="GO:0016791">
    <property type="term" value="F:phosphatase activity"/>
    <property type="evidence" value="ECO:0007669"/>
    <property type="project" value="TreeGrafter"/>
</dbReference>
<dbReference type="SMART" id="SM00331">
    <property type="entry name" value="PP2C_SIG"/>
    <property type="match status" value="1"/>
</dbReference>
<dbReference type="SUPFAM" id="SSF52172">
    <property type="entry name" value="CheY-like"/>
    <property type="match status" value="1"/>
</dbReference>
<dbReference type="GO" id="GO:0006935">
    <property type="term" value="P:chemotaxis"/>
    <property type="evidence" value="ECO:0007669"/>
    <property type="project" value="UniProtKB-KW"/>
</dbReference>
<evidence type="ECO:0000313" key="7">
    <source>
        <dbReference type="Proteomes" id="UP001310022"/>
    </source>
</evidence>
<protein>
    <recommendedName>
        <fullName evidence="5">Response regulatory domain-containing protein</fullName>
    </recommendedName>
</protein>
<reference evidence="6 7" key="1">
    <citation type="submission" date="2021-12" db="EMBL/GenBank/DDBJ databases">
        <title>Genome sequencing of bacteria with rrn-lacking chromosome and rrn-plasmid.</title>
        <authorList>
            <person name="Anda M."/>
            <person name="Iwasaki W."/>
        </authorList>
    </citation>
    <scope>NUCLEOTIDE SEQUENCE [LARGE SCALE GENOMIC DNA]</scope>
    <source>
        <strain evidence="6 7">NBRC 15940</strain>
    </source>
</reference>
<dbReference type="Pfam" id="PF00072">
    <property type="entry name" value="Response_reg"/>
    <property type="match status" value="1"/>
</dbReference>
<dbReference type="InterPro" id="IPR001932">
    <property type="entry name" value="PPM-type_phosphatase-like_dom"/>
</dbReference>